<dbReference type="EMBL" id="SNWI01000006">
    <property type="protein sequence ID" value="TDN99889.1"/>
    <property type="molecule type" value="Genomic_DNA"/>
</dbReference>
<dbReference type="SUPFAM" id="SSF55008">
    <property type="entry name" value="HMA, heavy metal-associated domain"/>
    <property type="match status" value="1"/>
</dbReference>
<evidence type="ECO:0000256" key="1">
    <source>
        <dbReference type="SAM" id="SignalP"/>
    </source>
</evidence>
<dbReference type="CDD" id="cd00371">
    <property type="entry name" value="HMA"/>
    <property type="match status" value="1"/>
</dbReference>
<feature type="signal peptide" evidence="1">
    <location>
        <begin position="1"/>
        <end position="22"/>
    </location>
</feature>
<sequence>MKSTIKTSLLMVVLLISFSLHAGATTKKKLATAEFKISGVCKMCEKRIEDAALIKGVKLADWDKEKQKIKVIYRPDKTNELSIQKAIAKVGHDTEKVKASDKAYQKLHSCCKYREGQEIH</sequence>
<evidence type="ECO:0000313" key="3">
    <source>
        <dbReference type="Proteomes" id="UP000294848"/>
    </source>
</evidence>
<proteinExistence type="predicted"/>
<reference evidence="2 3" key="1">
    <citation type="submission" date="2019-03" db="EMBL/GenBank/DDBJ databases">
        <title>Freshwater and sediment microbial communities from various areas in North America, analyzing microbe dynamics in response to fracking.</title>
        <authorList>
            <person name="Lamendella R."/>
        </authorList>
    </citation>
    <scope>NUCLEOTIDE SEQUENCE [LARGE SCALE GENOMIC DNA]</scope>
    <source>
        <strain evidence="2 3">114D</strain>
    </source>
</reference>
<dbReference type="GO" id="GO:0046872">
    <property type="term" value="F:metal ion binding"/>
    <property type="evidence" value="ECO:0007669"/>
    <property type="project" value="InterPro"/>
</dbReference>
<dbReference type="InterPro" id="IPR036163">
    <property type="entry name" value="HMA_dom_sf"/>
</dbReference>
<organism evidence="2 3">
    <name type="scientific">Sunxiuqinia elliptica</name>
    <dbReference type="NCBI Taxonomy" id="655355"/>
    <lineage>
        <taxon>Bacteria</taxon>
        <taxon>Pseudomonadati</taxon>
        <taxon>Bacteroidota</taxon>
        <taxon>Bacteroidia</taxon>
        <taxon>Marinilabiliales</taxon>
        <taxon>Prolixibacteraceae</taxon>
        <taxon>Sunxiuqinia</taxon>
    </lineage>
</organism>
<gene>
    <name evidence="2" type="ORF">DET52_10699</name>
</gene>
<feature type="chain" id="PRO_5020660883" evidence="1">
    <location>
        <begin position="23"/>
        <end position="120"/>
    </location>
</feature>
<comment type="caution">
    <text evidence="2">The sequence shown here is derived from an EMBL/GenBank/DDBJ whole genome shotgun (WGS) entry which is preliminary data.</text>
</comment>
<dbReference type="Proteomes" id="UP000294848">
    <property type="component" value="Unassembled WGS sequence"/>
</dbReference>
<evidence type="ECO:0000313" key="2">
    <source>
        <dbReference type="EMBL" id="TDN99889.1"/>
    </source>
</evidence>
<accession>A0A4R6GWI9</accession>
<dbReference type="Gene3D" id="3.30.70.100">
    <property type="match status" value="1"/>
</dbReference>
<name>A0A4R6GWI9_9BACT</name>
<dbReference type="RefSeq" id="WP_133465443.1">
    <property type="nucleotide sequence ID" value="NZ_SNWI01000006.1"/>
</dbReference>
<dbReference type="OrthoDB" id="5513217at2"/>
<keyword evidence="1" id="KW-0732">Signal</keyword>
<dbReference type="InterPro" id="IPR006121">
    <property type="entry name" value="HMA_dom"/>
</dbReference>
<dbReference type="AlphaFoldDB" id="A0A4R6GWI9"/>
<protein>
    <submittedName>
        <fullName evidence="2">Copper chaperone CopZ</fullName>
    </submittedName>
</protein>